<evidence type="ECO:0000256" key="4">
    <source>
        <dbReference type="RuleBase" id="RU000461"/>
    </source>
</evidence>
<dbReference type="GO" id="GO:0016705">
    <property type="term" value="F:oxidoreductase activity, acting on paired donors, with incorporation or reduction of molecular oxygen"/>
    <property type="evidence" value="ECO:0007669"/>
    <property type="project" value="InterPro"/>
</dbReference>
<keyword evidence="4" id="KW-0503">Monooxygenase</keyword>
<reference evidence="5 6" key="1">
    <citation type="submission" date="2012-08" db="EMBL/GenBank/DDBJ databases">
        <title>Oryza genome evolution.</title>
        <authorList>
            <person name="Wing R.A."/>
        </authorList>
    </citation>
    <scope>NUCLEOTIDE SEQUENCE</scope>
</reference>
<keyword evidence="1" id="KW-0812">Transmembrane</keyword>
<reference evidence="5" key="3">
    <citation type="submission" date="2015-04" db="UniProtKB">
        <authorList>
            <consortium name="EnsemblPlants"/>
        </authorList>
    </citation>
    <scope>IDENTIFICATION</scope>
</reference>
<dbReference type="InterPro" id="IPR017972">
    <property type="entry name" value="Cyt_P450_CS"/>
</dbReference>
<evidence type="ECO:0000313" key="5">
    <source>
        <dbReference type="EnsemblPlants" id="LPERR08G04020.1"/>
    </source>
</evidence>
<reference evidence="6" key="2">
    <citation type="submission" date="2013-12" db="EMBL/GenBank/DDBJ databases">
        <authorList>
            <person name="Yu Y."/>
            <person name="Lee S."/>
            <person name="de Baynast K."/>
            <person name="Wissotski M."/>
            <person name="Liu L."/>
            <person name="Talag J."/>
            <person name="Goicoechea J."/>
            <person name="Angelova A."/>
            <person name="Jetty R."/>
            <person name="Kudrna D."/>
            <person name="Golser W."/>
            <person name="Rivera L."/>
            <person name="Zhang J."/>
            <person name="Wing R."/>
        </authorList>
    </citation>
    <scope>NUCLEOTIDE SEQUENCE</scope>
</reference>
<dbReference type="Pfam" id="PF00067">
    <property type="entry name" value="p450"/>
    <property type="match status" value="1"/>
</dbReference>
<dbReference type="eggNOG" id="KOG0156">
    <property type="taxonomic scope" value="Eukaryota"/>
</dbReference>
<keyword evidence="4" id="KW-0560">Oxidoreductase</keyword>
<keyword evidence="6" id="KW-1185">Reference proteome</keyword>
<keyword evidence="3 4" id="KW-0408">Iron</keyword>
<evidence type="ECO:0000256" key="3">
    <source>
        <dbReference type="PIRSR" id="PIRSR602401-1"/>
    </source>
</evidence>
<dbReference type="GO" id="GO:0004497">
    <property type="term" value="F:monooxygenase activity"/>
    <property type="evidence" value="ECO:0007669"/>
    <property type="project" value="UniProtKB-KW"/>
</dbReference>
<protein>
    <recommendedName>
        <fullName evidence="7">Cytochrome P450</fullName>
    </recommendedName>
</protein>
<dbReference type="PANTHER" id="PTHR24281">
    <property type="entry name" value="STEROID 21-HYDROXYLASE-RELATED"/>
    <property type="match status" value="1"/>
</dbReference>
<dbReference type="SUPFAM" id="SSF48264">
    <property type="entry name" value="Cytochrome P450"/>
    <property type="match status" value="1"/>
</dbReference>
<dbReference type="PRINTS" id="PR00463">
    <property type="entry name" value="EP450I"/>
</dbReference>
<keyword evidence="3 4" id="KW-0349">Heme</keyword>
<keyword evidence="2" id="KW-1133">Transmembrane helix</keyword>
<accession>A0A0D9X4S9</accession>
<evidence type="ECO:0008006" key="7">
    <source>
        <dbReference type="Google" id="ProtNLM"/>
    </source>
</evidence>
<dbReference type="Proteomes" id="UP000032180">
    <property type="component" value="Chromosome 8"/>
</dbReference>
<dbReference type="HOGENOM" id="CLU_2018511_0_0_1"/>
<keyword evidence="2" id="KW-0472">Membrane</keyword>
<organism evidence="5 6">
    <name type="scientific">Leersia perrieri</name>
    <dbReference type="NCBI Taxonomy" id="77586"/>
    <lineage>
        <taxon>Eukaryota</taxon>
        <taxon>Viridiplantae</taxon>
        <taxon>Streptophyta</taxon>
        <taxon>Embryophyta</taxon>
        <taxon>Tracheophyta</taxon>
        <taxon>Spermatophyta</taxon>
        <taxon>Magnoliopsida</taxon>
        <taxon>Liliopsida</taxon>
        <taxon>Poales</taxon>
        <taxon>Poaceae</taxon>
        <taxon>BOP clade</taxon>
        <taxon>Oryzoideae</taxon>
        <taxon>Oryzeae</taxon>
        <taxon>Oryzinae</taxon>
        <taxon>Leersia</taxon>
    </lineage>
</organism>
<sequence length="123" mass="13728">MRLHPVGPLLLPHYATEDGIEVGGYSIPKGSTVLFNVSAIMRDPEIWDKPDEFMPERFLQKGELDHYRWGLKGKEFEYTPFGTGTRLCPGLPLAERGRAADIGNTAACIRVATTGRHVGWSWT</sequence>
<feature type="binding site" description="axial binding residue" evidence="3">
    <location>
        <position position="88"/>
    </location>
    <ligand>
        <name>heme</name>
        <dbReference type="ChEBI" id="CHEBI:30413"/>
    </ligand>
    <ligandPart>
        <name>Fe</name>
        <dbReference type="ChEBI" id="CHEBI:18248"/>
    </ligandPart>
</feature>
<dbReference type="InterPro" id="IPR036396">
    <property type="entry name" value="Cyt_P450_sf"/>
</dbReference>
<dbReference type="PROSITE" id="PS00086">
    <property type="entry name" value="CYTOCHROME_P450"/>
    <property type="match status" value="1"/>
</dbReference>
<dbReference type="GO" id="GO:0020037">
    <property type="term" value="F:heme binding"/>
    <property type="evidence" value="ECO:0007669"/>
    <property type="project" value="InterPro"/>
</dbReference>
<dbReference type="STRING" id="77586.A0A0D9X4S9"/>
<dbReference type="Gramene" id="LPERR08G04020.1">
    <property type="protein sequence ID" value="LPERR08G04020.1"/>
    <property type="gene ID" value="LPERR08G04020"/>
</dbReference>
<evidence type="ECO:0000313" key="6">
    <source>
        <dbReference type="Proteomes" id="UP000032180"/>
    </source>
</evidence>
<proteinExistence type="inferred from homology"/>
<dbReference type="Gene3D" id="1.10.630.10">
    <property type="entry name" value="Cytochrome P450"/>
    <property type="match status" value="1"/>
</dbReference>
<evidence type="ECO:0000256" key="2">
    <source>
        <dbReference type="ARBA" id="ARBA00022989"/>
    </source>
</evidence>
<dbReference type="AlphaFoldDB" id="A0A0D9X4S9"/>
<dbReference type="InterPro" id="IPR001128">
    <property type="entry name" value="Cyt_P450"/>
</dbReference>
<comment type="similarity">
    <text evidence="4">Belongs to the cytochrome P450 family.</text>
</comment>
<comment type="cofactor">
    <cofactor evidence="3">
        <name>heme</name>
        <dbReference type="ChEBI" id="CHEBI:30413"/>
    </cofactor>
</comment>
<evidence type="ECO:0000256" key="1">
    <source>
        <dbReference type="ARBA" id="ARBA00022692"/>
    </source>
</evidence>
<keyword evidence="3 4" id="KW-0479">Metal-binding</keyword>
<dbReference type="InterPro" id="IPR002401">
    <property type="entry name" value="Cyt_P450_E_grp-I"/>
</dbReference>
<dbReference type="EnsemblPlants" id="LPERR08G04020.1">
    <property type="protein sequence ID" value="LPERR08G04020.1"/>
    <property type="gene ID" value="LPERR08G04020"/>
</dbReference>
<name>A0A0D9X4S9_9ORYZ</name>
<dbReference type="GO" id="GO:0005506">
    <property type="term" value="F:iron ion binding"/>
    <property type="evidence" value="ECO:0007669"/>
    <property type="project" value="InterPro"/>
</dbReference>